<sequence length="90" mass="10577">MLLQENNVPFGLHGFHIISLNEKHLDHLPQKAAEYLEKRKAKGTVRIYALGQRIGIRRVVTEEEAEKLLKKFSLRHWRPNPKKAIKWPSE</sequence>
<protein>
    <submittedName>
        <fullName evidence="1">Uncharacterized protein</fullName>
    </submittedName>
</protein>
<dbReference type="EMBL" id="CP066690">
    <property type="protein sequence ID" value="QQG45081.1"/>
    <property type="molecule type" value="Genomic_DNA"/>
</dbReference>
<organism evidence="1 2">
    <name type="scientific">Candidatus Sungiibacteriota bacterium</name>
    <dbReference type="NCBI Taxonomy" id="2750080"/>
    <lineage>
        <taxon>Bacteria</taxon>
        <taxon>Candidatus Sungiibacteriota</taxon>
    </lineage>
</organism>
<reference evidence="1 2" key="1">
    <citation type="submission" date="2020-07" db="EMBL/GenBank/DDBJ databases">
        <title>Huge and variable diversity of episymbiotic CPR bacteria and DPANN archaea in groundwater ecosystems.</title>
        <authorList>
            <person name="He C.Y."/>
            <person name="Keren R."/>
            <person name="Whittaker M."/>
            <person name="Farag I.F."/>
            <person name="Doudna J."/>
            <person name="Cate J.H.D."/>
            <person name="Banfield J.F."/>
        </authorList>
    </citation>
    <scope>NUCLEOTIDE SEQUENCE [LARGE SCALE GENOMIC DNA]</scope>
    <source>
        <strain evidence="1">NC_groundwater_541_Ag_S-0.1um_46_50</strain>
    </source>
</reference>
<gene>
    <name evidence="1" type="ORF">HYW89_03715</name>
</gene>
<evidence type="ECO:0000313" key="1">
    <source>
        <dbReference type="EMBL" id="QQG45081.1"/>
    </source>
</evidence>
<name>A0A7T5UR40_9BACT</name>
<accession>A0A7T5UR40</accession>
<proteinExistence type="predicted"/>
<dbReference type="AlphaFoldDB" id="A0A7T5UR40"/>
<dbReference type="Proteomes" id="UP000595618">
    <property type="component" value="Chromosome"/>
</dbReference>
<evidence type="ECO:0000313" key="2">
    <source>
        <dbReference type="Proteomes" id="UP000595618"/>
    </source>
</evidence>